<dbReference type="PANTHER" id="PTHR33204">
    <property type="entry name" value="TRANSCRIPTIONAL REGULATOR, MARR FAMILY"/>
    <property type="match status" value="1"/>
</dbReference>
<keyword evidence="6" id="KW-1185">Reference proteome</keyword>
<dbReference type="EMBL" id="JBHUMQ010000015">
    <property type="protein sequence ID" value="MFD2693206.1"/>
    <property type="molecule type" value="Genomic_DNA"/>
</dbReference>
<evidence type="ECO:0000313" key="6">
    <source>
        <dbReference type="Proteomes" id="UP001597399"/>
    </source>
</evidence>
<dbReference type="InterPro" id="IPR002577">
    <property type="entry name" value="HTH_HxlR"/>
</dbReference>
<keyword evidence="3" id="KW-0804">Transcription</keyword>
<evidence type="ECO:0000256" key="3">
    <source>
        <dbReference type="ARBA" id="ARBA00023163"/>
    </source>
</evidence>
<dbReference type="Gene3D" id="1.10.10.10">
    <property type="entry name" value="Winged helix-like DNA-binding domain superfamily/Winged helix DNA-binding domain"/>
    <property type="match status" value="1"/>
</dbReference>
<evidence type="ECO:0000259" key="4">
    <source>
        <dbReference type="PROSITE" id="PS51118"/>
    </source>
</evidence>
<protein>
    <submittedName>
        <fullName evidence="5">Winged helix-turn-helix transcriptional regulator</fullName>
    </submittedName>
</protein>
<name>A0ABW5S0E6_9BACL</name>
<dbReference type="InterPro" id="IPR036390">
    <property type="entry name" value="WH_DNA-bd_sf"/>
</dbReference>
<organism evidence="5 6">
    <name type="scientific">Sporolactobacillus shoreicorticis</name>
    <dbReference type="NCBI Taxonomy" id="1923877"/>
    <lineage>
        <taxon>Bacteria</taxon>
        <taxon>Bacillati</taxon>
        <taxon>Bacillota</taxon>
        <taxon>Bacilli</taxon>
        <taxon>Bacillales</taxon>
        <taxon>Sporolactobacillaceae</taxon>
        <taxon>Sporolactobacillus</taxon>
    </lineage>
</organism>
<dbReference type="Pfam" id="PF01638">
    <property type="entry name" value="HxlR"/>
    <property type="match status" value="1"/>
</dbReference>
<dbReference type="SUPFAM" id="SSF46785">
    <property type="entry name" value="Winged helix' DNA-binding domain"/>
    <property type="match status" value="1"/>
</dbReference>
<evidence type="ECO:0000313" key="5">
    <source>
        <dbReference type="EMBL" id="MFD2693206.1"/>
    </source>
</evidence>
<feature type="domain" description="HTH hxlR-type" evidence="4">
    <location>
        <begin position="10"/>
        <end position="110"/>
    </location>
</feature>
<reference evidence="6" key="1">
    <citation type="journal article" date="2019" name="Int. J. Syst. Evol. Microbiol.">
        <title>The Global Catalogue of Microorganisms (GCM) 10K type strain sequencing project: providing services to taxonomists for standard genome sequencing and annotation.</title>
        <authorList>
            <consortium name="The Broad Institute Genomics Platform"/>
            <consortium name="The Broad Institute Genome Sequencing Center for Infectious Disease"/>
            <person name="Wu L."/>
            <person name="Ma J."/>
        </authorList>
    </citation>
    <scope>NUCLEOTIDE SEQUENCE [LARGE SCALE GENOMIC DNA]</scope>
    <source>
        <strain evidence="6">TISTR 2466</strain>
    </source>
</reference>
<comment type="caution">
    <text evidence="5">The sequence shown here is derived from an EMBL/GenBank/DDBJ whole genome shotgun (WGS) entry which is preliminary data.</text>
</comment>
<sequence length="120" mass="13654">MTTKIYKGNCPVIDALTIIGGKWKLPLLWHLANNQSGIRYNALKRKLDGITNIMLTRSLRELEEDGLVTRVQYPEIPPHVNYSLTEQGEKLIPALLTIKEWGEQLQESKNDWGKKASSHS</sequence>
<dbReference type="RefSeq" id="WP_253058309.1">
    <property type="nucleotide sequence ID" value="NZ_JAMXWM010000002.1"/>
</dbReference>
<evidence type="ECO:0000256" key="1">
    <source>
        <dbReference type="ARBA" id="ARBA00023015"/>
    </source>
</evidence>
<proteinExistence type="predicted"/>
<dbReference type="PROSITE" id="PS51118">
    <property type="entry name" value="HTH_HXLR"/>
    <property type="match status" value="1"/>
</dbReference>
<dbReference type="Proteomes" id="UP001597399">
    <property type="component" value="Unassembled WGS sequence"/>
</dbReference>
<dbReference type="InterPro" id="IPR036388">
    <property type="entry name" value="WH-like_DNA-bd_sf"/>
</dbReference>
<dbReference type="PANTHER" id="PTHR33204:SF29">
    <property type="entry name" value="TRANSCRIPTIONAL REGULATOR"/>
    <property type="match status" value="1"/>
</dbReference>
<gene>
    <name evidence="5" type="ORF">ACFSUE_06120</name>
</gene>
<keyword evidence="1" id="KW-0805">Transcription regulation</keyword>
<keyword evidence="2" id="KW-0238">DNA-binding</keyword>
<evidence type="ECO:0000256" key="2">
    <source>
        <dbReference type="ARBA" id="ARBA00023125"/>
    </source>
</evidence>
<accession>A0ABW5S0E6</accession>